<sequence>MNDKIRWFKEFYRLDRFTNPNEPYLPSATDISYDDLLWLVEQAEWVEQLQKEKVFWIEKYLQEQAKAERLKNAIKETLETLKRGGPGTRSQVQQLLEKALEGAE</sequence>
<name>A0A150M8X9_GEOSE</name>
<dbReference type="RefSeq" id="WP_061567649.1">
    <property type="nucleotide sequence ID" value="NZ_LQYV01000138.1"/>
</dbReference>
<comment type="caution">
    <text evidence="1">The sequence shown here is derived from an EMBL/GenBank/DDBJ whole genome shotgun (WGS) entry which is preliminary data.</text>
</comment>
<proteinExistence type="predicted"/>
<evidence type="ECO:0000313" key="2">
    <source>
        <dbReference type="Proteomes" id="UP000075424"/>
    </source>
</evidence>
<protein>
    <submittedName>
        <fullName evidence="1">Uncharacterized protein</fullName>
    </submittedName>
</protein>
<gene>
    <name evidence="1" type="ORF">B4109_3228</name>
</gene>
<dbReference type="AlphaFoldDB" id="A0A150M8X9"/>
<evidence type="ECO:0000313" key="1">
    <source>
        <dbReference type="EMBL" id="KYD21023.1"/>
    </source>
</evidence>
<reference evidence="1 2" key="1">
    <citation type="submission" date="2016-01" db="EMBL/GenBank/DDBJ databases">
        <title>Draft Genome Sequences of Seven Thermophilic Sporeformers Isolated from Foods.</title>
        <authorList>
            <person name="Berendsen E.M."/>
            <person name="Wells-Bennik M.H."/>
            <person name="Krawcyk A.O."/>
            <person name="De Jong A."/>
            <person name="Holsappel S."/>
            <person name="Eijlander R.T."/>
            <person name="Kuipers O.P."/>
        </authorList>
    </citation>
    <scope>NUCLEOTIDE SEQUENCE [LARGE SCALE GENOMIC DNA]</scope>
    <source>
        <strain evidence="1 2">B4109</strain>
    </source>
</reference>
<dbReference type="EMBL" id="LQYV01000138">
    <property type="protein sequence ID" value="KYD21023.1"/>
    <property type="molecule type" value="Genomic_DNA"/>
</dbReference>
<organism evidence="1 2">
    <name type="scientific">Geobacillus stearothermophilus</name>
    <name type="common">Bacillus stearothermophilus</name>
    <dbReference type="NCBI Taxonomy" id="1422"/>
    <lineage>
        <taxon>Bacteria</taxon>
        <taxon>Bacillati</taxon>
        <taxon>Bacillota</taxon>
        <taxon>Bacilli</taxon>
        <taxon>Bacillales</taxon>
        <taxon>Anoxybacillaceae</taxon>
        <taxon>Geobacillus</taxon>
    </lineage>
</organism>
<accession>A0A150M8X9</accession>
<dbReference type="PATRIC" id="fig|1422.18.peg.1801"/>
<dbReference type="Proteomes" id="UP000075424">
    <property type="component" value="Unassembled WGS sequence"/>
</dbReference>